<reference evidence="4" key="1">
    <citation type="submission" date="2017-02" db="UniProtKB">
        <authorList>
            <consortium name="WormBaseParasite"/>
        </authorList>
    </citation>
    <scope>IDENTIFICATION</scope>
</reference>
<name>A0A0N5A666_PARTI</name>
<sequence>MSIPTYIEPIKRPATSVNQRPINLNTRLVPLAKNAAYIRVSTDTSPFYSSPSNNLNNNTPSLFRYNVRKLTNVTNDVPTTTSQLYSQNNINTPGHYIDNTHTDPSPLNVEGITSSITGRYGNNNHNKSSVSTPPYNKPSFAGNQRKITAVTKLPQHRNNKLTLKDLIRKKSKITLKCCCILILLLIPIIIFIIMMVYSSSLEFEKPKELPKDLSKELPRDLPKEFPKD</sequence>
<dbReference type="Proteomes" id="UP000038045">
    <property type="component" value="Unplaced"/>
</dbReference>
<evidence type="ECO:0000256" key="2">
    <source>
        <dbReference type="SAM" id="Phobius"/>
    </source>
</evidence>
<evidence type="ECO:0000256" key="1">
    <source>
        <dbReference type="SAM" id="MobiDB-lite"/>
    </source>
</evidence>
<keyword evidence="2" id="KW-1133">Transmembrane helix</keyword>
<feature type="transmembrane region" description="Helical" evidence="2">
    <location>
        <begin position="173"/>
        <end position="197"/>
    </location>
</feature>
<evidence type="ECO:0000313" key="4">
    <source>
        <dbReference type="WBParaSite" id="PTRK_0001740300.1"/>
    </source>
</evidence>
<dbReference type="AlphaFoldDB" id="A0A0N5A666"/>
<keyword evidence="3" id="KW-1185">Reference proteome</keyword>
<keyword evidence="2" id="KW-0472">Membrane</keyword>
<protein>
    <submittedName>
        <fullName evidence="4">Unspecified product</fullName>
    </submittedName>
</protein>
<feature type="region of interest" description="Disordered" evidence="1">
    <location>
        <begin position="204"/>
        <end position="228"/>
    </location>
</feature>
<keyword evidence="2" id="KW-0812">Transmembrane</keyword>
<accession>A0A0N5A666</accession>
<evidence type="ECO:0000313" key="3">
    <source>
        <dbReference type="Proteomes" id="UP000038045"/>
    </source>
</evidence>
<proteinExistence type="predicted"/>
<dbReference type="WBParaSite" id="PTRK_0001740300.1">
    <property type="protein sequence ID" value="PTRK_0001740300.1"/>
    <property type="gene ID" value="PTRK_0001740300"/>
</dbReference>
<organism evidence="3 4">
    <name type="scientific">Parastrongyloides trichosuri</name>
    <name type="common">Possum-specific nematode worm</name>
    <dbReference type="NCBI Taxonomy" id="131310"/>
    <lineage>
        <taxon>Eukaryota</taxon>
        <taxon>Metazoa</taxon>
        <taxon>Ecdysozoa</taxon>
        <taxon>Nematoda</taxon>
        <taxon>Chromadorea</taxon>
        <taxon>Rhabditida</taxon>
        <taxon>Tylenchina</taxon>
        <taxon>Panagrolaimomorpha</taxon>
        <taxon>Strongyloidoidea</taxon>
        <taxon>Strongyloididae</taxon>
        <taxon>Parastrongyloides</taxon>
    </lineage>
</organism>